<name>A0ABS2ZAT6_9BACL</name>
<evidence type="ECO:0000256" key="1">
    <source>
        <dbReference type="SAM" id="Phobius"/>
    </source>
</evidence>
<dbReference type="RefSeq" id="WP_188404692.1">
    <property type="nucleotide sequence ID" value="NZ_BMCE01000012.1"/>
</dbReference>
<keyword evidence="1" id="KW-1133">Transmembrane helix</keyword>
<proteinExistence type="predicted"/>
<evidence type="ECO:0000313" key="3">
    <source>
        <dbReference type="Proteomes" id="UP001319060"/>
    </source>
</evidence>
<gene>
    <name evidence="2" type="ORF">JYA64_00295</name>
</gene>
<keyword evidence="3" id="KW-1185">Reference proteome</keyword>
<keyword evidence="1" id="KW-0812">Transmembrane</keyword>
<protein>
    <submittedName>
        <fullName evidence="2">Uncharacterized protein</fullName>
    </submittedName>
</protein>
<reference evidence="2 3" key="1">
    <citation type="submission" date="2021-01" db="EMBL/GenBank/DDBJ databases">
        <title>Genome Sequencing of Type Strains.</title>
        <authorList>
            <person name="Lemaire J.F."/>
            <person name="Inderbitzin P."/>
            <person name="Collins S.B."/>
            <person name="Wespe N."/>
            <person name="Knight-Connoni V."/>
        </authorList>
    </citation>
    <scope>NUCLEOTIDE SEQUENCE [LARGE SCALE GENOMIC DNA]</scope>
    <source>
        <strain evidence="2 3">DSM 14730</strain>
    </source>
</reference>
<evidence type="ECO:0000313" key="2">
    <source>
        <dbReference type="EMBL" id="MBN3543746.1"/>
    </source>
</evidence>
<feature type="transmembrane region" description="Helical" evidence="1">
    <location>
        <begin position="7"/>
        <end position="25"/>
    </location>
</feature>
<feature type="transmembrane region" description="Helical" evidence="1">
    <location>
        <begin position="31"/>
        <end position="49"/>
    </location>
</feature>
<sequence>MGMEENLVQIILFILLGMIVAYALVLAASNFGLILLGGAAFGVLLYIAIHISKKQGK</sequence>
<dbReference type="Proteomes" id="UP001319060">
    <property type="component" value="Unassembled WGS sequence"/>
</dbReference>
<dbReference type="EMBL" id="JAFHKS010000032">
    <property type="protein sequence ID" value="MBN3543746.1"/>
    <property type="molecule type" value="Genomic_DNA"/>
</dbReference>
<accession>A0ABS2ZAT6</accession>
<organism evidence="2 3">
    <name type="scientific">Fictibacillus barbaricus</name>
    <dbReference type="NCBI Taxonomy" id="182136"/>
    <lineage>
        <taxon>Bacteria</taxon>
        <taxon>Bacillati</taxon>
        <taxon>Bacillota</taxon>
        <taxon>Bacilli</taxon>
        <taxon>Bacillales</taxon>
        <taxon>Fictibacillaceae</taxon>
        <taxon>Fictibacillus</taxon>
    </lineage>
</organism>
<comment type="caution">
    <text evidence="2">The sequence shown here is derived from an EMBL/GenBank/DDBJ whole genome shotgun (WGS) entry which is preliminary data.</text>
</comment>
<keyword evidence="1" id="KW-0472">Membrane</keyword>